<dbReference type="InterPro" id="IPR027417">
    <property type="entry name" value="P-loop_NTPase"/>
</dbReference>
<dbReference type="PANTHER" id="PTHR13696:SF52">
    <property type="entry name" value="PARA FAMILY PROTEIN CT_582"/>
    <property type="match status" value="1"/>
</dbReference>
<protein>
    <submittedName>
        <fullName evidence="2">ParA family protein</fullName>
    </submittedName>
</protein>
<reference evidence="3" key="1">
    <citation type="submission" date="2018-02" db="EMBL/GenBank/DDBJ databases">
        <authorList>
            <person name="Clavel T."/>
            <person name="Strowig T."/>
        </authorList>
    </citation>
    <scope>NUCLEOTIDE SEQUENCE [LARGE SCALE GENOMIC DNA]</scope>
    <source>
        <strain evidence="3">DSM 100764</strain>
    </source>
</reference>
<name>A0A2V1IP34_9BACT</name>
<dbReference type="Proteomes" id="UP000244925">
    <property type="component" value="Unassembled WGS sequence"/>
</dbReference>
<evidence type="ECO:0000259" key="1">
    <source>
        <dbReference type="Pfam" id="PF01656"/>
    </source>
</evidence>
<dbReference type="EMBL" id="PUBV01000040">
    <property type="protein sequence ID" value="PWB05993.1"/>
    <property type="molecule type" value="Genomic_DNA"/>
</dbReference>
<evidence type="ECO:0000313" key="3">
    <source>
        <dbReference type="Proteomes" id="UP000244925"/>
    </source>
</evidence>
<dbReference type="CDD" id="cd02042">
    <property type="entry name" value="ParAB_family"/>
    <property type="match status" value="1"/>
</dbReference>
<dbReference type="RefSeq" id="WP_107036902.1">
    <property type="nucleotide sequence ID" value="NZ_CAONOM010000002.1"/>
</dbReference>
<sequence>MKDPSFVAFATQKGGAGKTTLTVLTASYLYYVKKMKVLVVDCDYPQYSVKELRDRDLQITRINKSFATTVKEQLNNLDVDPYPILMCRPEEAMGKVKALYDKGEHYDIVLFDMSGTINNPGVAKTVSLMDYIFIPVTADKIVLESSLAFAIKVRDEILTLPDSSIREMHMLWNKVDAREKTDLYDKYEIVFEEQLLTTLKTRLPDRKRYSREVGEDGDRAVFRCTLLPPDKKLLRGSGFPELLDELLGIIKL</sequence>
<accession>A0A2V1IP34</accession>
<comment type="caution">
    <text evidence="2">The sequence shown here is derived from an EMBL/GenBank/DDBJ whole genome shotgun (WGS) entry which is preliminary data.</text>
</comment>
<dbReference type="PANTHER" id="PTHR13696">
    <property type="entry name" value="P-LOOP CONTAINING NUCLEOSIDE TRIPHOSPHATE HYDROLASE"/>
    <property type="match status" value="1"/>
</dbReference>
<dbReference type="Pfam" id="PF01656">
    <property type="entry name" value="CbiA"/>
    <property type="match status" value="1"/>
</dbReference>
<dbReference type="Gene3D" id="3.40.50.300">
    <property type="entry name" value="P-loop containing nucleotide triphosphate hydrolases"/>
    <property type="match status" value="1"/>
</dbReference>
<evidence type="ECO:0000313" key="2">
    <source>
        <dbReference type="EMBL" id="PWB05993.1"/>
    </source>
</evidence>
<gene>
    <name evidence="2" type="ORF">C5O25_11715</name>
</gene>
<keyword evidence="3" id="KW-1185">Reference proteome</keyword>
<dbReference type="SUPFAM" id="SSF52540">
    <property type="entry name" value="P-loop containing nucleoside triphosphate hydrolases"/>
    <property type="match status" value="1"/>
</dbReference>
<feature type="domain" description="CobQ/CobB/MinD/ParA nucleotide binding" evidence="1">
    <location>
        <begin position="7"/>
        <end position="79"/>
    </location>
</feature>
<dbReference type="InterPro" id="IPR050678">
    <property type="entry name" value="DNA_Partitioning_ATPase"/>
</dbReference>
<organism evidence="2 3">
    <name type="scientific">Paramuribaculum intestinale</name>
    <dbReference type="NCBI Taxonomy" id="2094151"/>
    <lineage>
        <taxon>Bacteria</taxon>
        <taxon>Pseudomonadati</taxon>
        <taxon>Bacteroidota</taxon>
        <taxon>Bacteroidia</taxon>
        <taxon>Bacteroidales</taxon>
        <taxon>Muribaculaceae</taxon>
        <taxon>Paramuribaculum</taxon>
    </lineage>
</organism>
<dbReference type="InterPro" id="IPR002586">
    <property type="entry name" value="CobQ/CobB/MinD/ParA_Nub-bd_dom"/>
</dbReference>
<proteinExistence type="predicted"/>
<dbReference type="AlphaFoldDB" id="A0A2V1IP34"/>